<feature type="region of interest" description="Disordered" evidence="1">
    <location>
        <begin position="1"/>
        <end position="51"/>
    </location>
</feature>
<evidence type="ECO:0000313" key="2">
    <source>
        <dbReference type="EMBL" id="KIW14212.1"/>
    </source>
</evidence>
<dbReference type="VEuPathDB" id="FungiDB:PV08_06993"/>
<dbReference type="Proteomes" id="UP000053328">
    <property type="component" value="Unassembled WGS sequence"/>
</dbReference>
<organism evidence="2 3">
    <name type="scientific">Exophiala spinifera</name>
    <dbReference type="NCBI Taxonomy" id="91928"/>
    <lineage>
        <taxon>Eukaryota</taxon>
        <taxon>Fungi</taxon>
        <taxon>Dikarya</taxon>
        <taxon>Ascomycota</taxon>
        <taxon>Pezizomycotina</taxon>
        <taxon>Eurotiomycetes</taxon>
        <taxon>Chaetothyriomycetidae</taxon>
        <taxon>Chaetothyriales</taxon>
        <taxon>Herpotrichiellaceae</taxon>
        <taxon>Exophiala</taxon>
    </lineage>
</organism>
<name>A0A0D1ZN00_9EURO</name>
<sequence>MALQRADQQSIVYSPAHTKAQMSAPANFDQFDPSKIKPRKIKKSGEWGPRGPQESRYGIYWYNRRNDNEPMVWAELPSYPKFDEPIPATASLEEICEKYPNHVRGSYLEAFLQWRWSATDMWKYFTDHAKAELHTMGIARCRAAHNRCNFLFKRLAAHVRRMSIQKFRALCEAPKLRPALKDGRAKYGKSILQQKVLGDLGEPNWQPPFGVGQSHGLLEQNESVHSNMPTKSCAADVTPEVEKRTDPDPELEIFSKIMGLSFMEQISHCATIIKADPLCATHSNEQRRRWALSMLDIPVNAATETFLQYKAIWTCPAYLSWVEKKIEAVMERRKANDPLTTDARLPLTEKVLNPEVRQWIVDRKRATSQILEERHTISTILKSHAKHVGACPELSPDRHHRGLVIRVINQVLLAVGEIPTTWPGKDIPDGNAVEQVFEPTWTLPEQLAAALASQSAVLAADAEGNLYGDDEVTSSLTATGDTGFAYPEIPVDPDLTHQLRCGGGPGQFCGLLPSQLVEIVDPEHRTDPSIQDWTAITPDMWTAANVSGNVSTDFIGTSPTETMQPSGLAFFGFDEQGETTELPPSPEGLAILETDPEWLRVLVRGG</sequence>
<feature type="compositionally biased region" description="Polar residues" evidence="1">
    <location>
        <begin position="1"/>
        <end position="12"/>
    </location>
</feature>
<gene>
    <name evidence="2" type="ORF">PV08_06993</name>
</gene>
<dbReference type="OrthoDB" id="4161573at2759"/>
<accession>A0A0D1ZN00</accession>
<dbReference type="AlphaFoldDB" id="A0A0D1ZN00"/>
<dbReference type="HOGENOM" id="CLU_450570_0_0_1"/>
<evidence type="ECO:0000313" key="3">
    <source>
        <dbReference type="Proteomes" id="UP000053328"/>
    </source>
</evidence>
<keyword evidence="3" id="KW-1185">Reference proteome</keyword>
<reference evidence="2 3" key="1">
    <citation type="submission" date="2015-01" db="EMBL/GenBank/DDBJ databases">
        <title>The Genome Sequence of Exophiala spinifera CBS89968.</title>
        <authorList>
            <consortium name="The Broad Institute Genomics Platform"/>
            <person name="Cuomo C."/>
            <person name="de Hoog S."/>
            <person name="Gorbushina A."/>
            <person name="Stielow B."/>
            <person name="Teixiera M."/>
            <person name="Abouelleil A."/>
            <person name="Chapman S.B."/>
            <person name="Priest M."/>
            <person name="Young S.K."/>
            <person name="Wortman J."/>
            <person name="Nusbaum C."/>
            <person name="Birren B."/>
        </authorList>
    </citation>
    <scope>NUCLEOTIDE SEQUENCE [LARGE SCALE GENOMIC DNA]</scope>
    <source>
        <strain evidence="2 3">CBS 89968</strain>
    </source>
</reference>
<dbReference type="RefSeq" id="XP_016234428.1">
    <property type="nucleotide sequence ID" value="XM_016381326.1"/>
</dbReference>
<dbReference type="EMBL" id="KN847496">
    <property type="protein sequence ID" value="KIW14212.1"/>
    <property type="molecule type" value="Genomic_DNA"/>
</dbReference>
<evidence type="ECO:0000256" key="1">
    <source>
        <dbReference type="SAM" id="MobiDB-lite"/>
    </source>
</evidence>
<dbReference type="GeneID" id="27334076"/>
<proteinExistence type="predicted"/>
<protein>
    <submittedName>
        <fullName evidence="2">Uncharacterized protein</fullName>
    </submittedName>
</protein>